<keyword evidence="1" id="KW-0472">Membrane</keyword>
<gene>
    <name evidence="2" type="ORF">HD594_002508</name>
</gene>
<keyword evidence="1" id="KW-1133">Transmembrane helix</keyword>
<evidence type="ECO:0000256" key="1">
    <source>
        <dbReference type="SAM" id="Phobius"/>
    </source>
</evidence>
<accession>A0A7X0FR60</accession>
<evidence type="ECO:0000313" key="3">
    <source>
        <dbReference type="Proteomes" id="UP000537775"/>
    </source>
</evidence>
<feature type="transmembrane region" description="Helical" evidence="1">
    <location>
        <begin position="6"/>
        <end position="23"/>
    </location>
</feature>
<sequence>MEDVAGTAVAVTVMMAVIGMLSVRPPWLGVPPAADLPPGDEHLDELDEFWT</sequence>
<evidence type="ECO:0000313" key="2">
    <source>
        <dbReference type="EMBL" id="MBB6392195.1"/>
    </source>
</evidence>
<dbReference type="AlphaFoldDB" id="A0A7X0FR60"/>
<protein>
    <submittedName>
        <fullName evidence="2">Uncharacterized protein</fullName>
    </submittedName>
</protein>
<proteinExistence type="predicted"/>
<comment type="caution">
    <text evidence="2">The sequence shown here is derived from an EMBL/GenBank/DDBJ whole genome shotgun (WGS) entry which is preliminary data.</text>
</comment>
<organism evidence="2 3">
    <name type="scientific">Microbacterium thalassium</name>
    <dbReference type="NCBI Taxonomy" id="362649"/>
    <lineage>
        <taxon>Bacteria</taxon>
        <taxon>Bacillati</taxon>
        <taxon>Actinomycetota</taxon>
        <taxon>Actinomycetes</taxon>
        <taxon>Micrococcales</taxon>
        <taxon>Microbacteriaceae</taxon>
        <taxon>Microbacterium</taxon>
    </lineage>
</organism>
<name>A0A7X0FR60_9MICO</name>
<keyword evidence="3" id="KW-1185">Reference proteome</keyword>
<reference evidence="2 3" key="1">
    <citation type="submission" date="2020-08" db="EMBL/GenBank/DDBJ databases">
        <title>Sequencing the genomes of 1000 actinobacteria strains.</title>
        <authorList>
            <person name="Klenk H.-P."/>
        </authorList>
    </citation>
    <scope>NUCLEOTIDE SEQUENCE [LARGE SCALE GENOMIC DNA]</scope>
    <source>
        <strain evidence="2 3">DSM 12511</strain>
    </source>
</reference>
<keyword evidence="1" id="KW-0812">Transmembrane</keyword>
<dbReference type="EMBL" id="JACHML010000001">
    <property type="protein sequence ID" value="MBB6392195.1"/>
    <property type="molecule type" value="Genomic_DNA"/>
</dbReference>
<dbReference type="RefSeq" id="WP_184751291.1">
    <property type="nucleotide sequence ID" value="NZ_BAAAJR010000011.1"/>
</dbReference>
<dbReference type="Proteomes" id="UP000537775">
    <property type="component" value="Unassembled WGS sequence"/>
</dbReference>